<gene>
    <name evidence="3" type="primary">LOC112905327</name>
</gene>
<dbReference type="AlphaFoldDB" id="A0A7F5RBE1"/>
<sequence length="150" mass="16996">MKFLLLVIVGLQLLSNRLISAEEEFDQLASELQLTDMDLVDFCEELSNYSKMSFLNTSTLPDKIKAQNVYGSYLKSQAERMRKFNDVSSDFFRNWTIISKPGDVEMSAADYGELVVFSNTLESIILHDNISSTNKDQTAGKCSLILNYLN</sequence>
<dbReference type="RefSeq" id="XP_025833277.1">
    <property type="nucleotide sequence ID" value="XM_025977492.1"/>
</dbReference>
<name>A0A7F5RBE1_AGRPL</name>
<dbReference type="GeneID" id="112905327"/>
<evidence type="ECO:0000313" key="2">
    <source>
        <dbReference type="Proteomes" id="UP000192223"/>
    </source>
</evidence>
<reference evidence="3" key="1">
    <citation type="submission" date="2025-08" db="UniProtKB">
        <authorList>
            <consortium name="RefSeq"/>
        </authorList>
    </citation>
    <scope>IDENTIFICATION</scope>
    <source>
        <tissue evidence="3">Entire body</tissue>
    </source>
</reference>
<dbReference type="KEGG" id="apln:112905327"/>
<dbReference type="Proteomes" id="UP000192223">
    <property type="component" value="Unplaced"/>
</dbReference>
<organism evidence="2 3">
    <name type="scientific">Agrilus planipennis</name>
    <name type="common">Emerald ash borer</name>
    <name type="synonym">Agrilus marcopoli</name>
    <dbReference type="NCBI Taxonomy" id="224129"/>
    <lineage>
        <taxon>Eukaryota</taxon>
        <taxon>Metazoa</taxon>
        <taxon>Ecdysozoa</taxon>
        <taxon>Arthropoda</taxon>
        <taxon>Hexapoda</taxon>
        <taxon>Insecta</taxon>
        <taxon>Pterygota</taxon>
        <taxon>Neoptera</taxon>
        <taxon>Endopterygota</taxon>
        <taxon>Coleoptera</taxon>
        <taxon>Polyphaga</taxon>
        <taxon>Elateriformia</taxon>
        <taxon>Buprestoidea</taxon>
        <taxon>Buprestidae</taxon>
        <taxon>Agrilinae</taxon>
        <taxon>Agrilus</taxon>
    </lineage>
</organism>
<accession>A0A7F5RBE1</accession>
<proteinExistence type="predicted"/>
<evidence type="ECO:0000313" key="3">
    <source>
        <dbReference type="RefSeq" id="XP_025833277.1"/>
    </source>
</evidence>
<evidence type="ECO:0000256" key="1">
    <source>
        <dbReference type="SAM" id="SignalP"/>
    </source>
</evidence>
<keyword evidence="2" id="KW-1185">Reference proteome</keyword>
<dbReference type="InParanoid" id="A0A7F5RBE1"/>
<feature type="signal peptide" evidence="1">
    <location>
        <begin position="1"/>
        <end position="21"/>
    </location>
</feature>
<keyword evidence="1" id="KW-0732">Signal</keyword>
<feature type="chain" id="PRO_5028998976" evidence="1">
    <location>
        <begin position="22"/>
        <end position="150"/>
    </location>
</feature>
<protein>
    <submittedName>
        <fullName evidence="3">Uncharacterized protein LOC112905327 isoform X1</fullName>
    </submittedName>
</protein>